<dbReference type="GO" id="GO:0006357">
    <property type="term" value="P:regulation of transcription by RNA polymerase II"/>
    <property type="evidence" value="ECO:0007669"/>
    <property type="project" value="InterPro"/>
</dbReference>
<evidence type="ECO:0000256" key="2">
    <source>
        <dbReference type="SAM" id="Coils"/>
    </source>
</evidence>
<evidence type="ECO:0000256" key="1">
    <source>
        <dbReference type="ARBA" id="ARBA00039911"/>
    </source>
</evidence>
<dbReference type="InterPro" id="IPR000580">
    <property type="entry name" value="TSC22/Bun"/>
</dbReference>
<dbReference type="EMBL" id="BEZZ01000852">
    <property type="protein sequence ID" value="GCC36570.1"/>
    <property type="molecule type" value="Genomic_DNA"/>
</dbReference>
<dbReference type="GO" id="GO:0008284">
    <property type="term" value="P:positive regulation of cell population proliferation"/>
    <property type="evidence" value="ECO:0007669"/>
    <property type="project" value="TreeGrafter"/>
</dbReference>
<name>A0A401T1Q8_CHIPU</name>
<feature type="coiled-coil region" evidence="2">
    <location>
        <begin position="44"/>
        <end position="78"/>
    </location>
</feature>
<dbReference type="PANTHER" id="PTHR46745">
    <property type="entry name" value="TSC22 DOMAIN FAMILY PROTEIN 1"/>
    <property type="match status" value="1"/>
</dbReference>
<protein>
    <recommendedName>
        <fullName evidence="1">TSC22 domain family protein 1</fullName>
    </recommendedName>
</protein>
<dbReference type="AlphaFoldDB" id="A0A401T1Q8"/>
<gene>
    <name evidence="4" type="ORF">chiPu_0015065</name>
</gene>
<feature type="region of interest" description="Disordered" evidence="3">
    <location>
        <begin position="87"/>
        <end position="106"/>
    </location>
</feature>
<evidence type="ECO:0000313" key="5">
    <source>
        <dbReference type="Proteomes" id="UP000287033"/>
    </source>
</evidence>
<dbReference type="PANTHER" id="PTHR46745:SF1">
    <property type="entry name" value="TSC22 DOMAIN FAMILY PROTEIN 1"/>
    <property type="match status" value="1"/>
</dbReference>
<dbReference type="Proteomes" id="UP000287033">
    <property type="component" value="Unassembled WGS sequence"/>
</dbReference>
<dbReference type="GO" id="GO:0005829">
    <property type="term" value="C:cytosol"/>
    <property type="evidence" value="ECO:0007669"/>
    <property type="project" value="TreeGrafter"/>
</dbReference>
<reference evidence="4 5" key="1">
    <citation type="journal article" date="2018" name="Nat. Ecol. Evol.">
        <title>Shark genomes provide insights into elasmobranch evolution and the origin of vertebrates.</title>
        <authorList>
            <person name="Hara Y"/>
            <person name="Yamaguchi K"/>
            <person name="Onimaru K"/>
            <person name="Kadota M"/>
            <person name="Koyanagi M"/>
            <person name="Keeley SD"/>
            <person name="Tatsumi K"/>
            <person name="Tanaka K"/>
            <person name="Motone F"/>
            <person name="Kageyama Y"/>
            <person name="Nozu R"/>
            <person name="Adachi N"/>
            <person name="Nishimura O"/>
            <person name="Nakagawa R"/>
            <person name="Tanegashima C"/>
            <person name="Kiyatake I"/>
            <person name="Matsumoto R"/>
            <person name="Murakumo K"/>
            <person name="Nishida K"/>
            <person name="Terakita A"/>
            <person name="Kuratani S"/>
            <person name="Sato K"/>
            <person name="Hyodo S Kuraku.S."/>
        </authorList>
    </citation>
    <scope>NUCLEOTIDE SEQUENCE [LARGE SCALE GENOMIC DNA]</scope>
</reference>
<dbReference type="Gene3D" id="1.20.5.490">
    <property type="entry name" value="Single helix bin"/>
    <property type="match status" value="1"/>
</dbReference>
<keyword evidence="5" id="KW-1185">Reference proteome</keyword>
<dbReference type="STRING" id="137246.A0A401T1Q8"/>
<dbReference type="OrthoDB" id="8961796at2759"/>
<accession>A0A401T1Q8</accession>
<dbReference type="Pfam" id="PF01166">
    <property type="entry name" value="TSC22"/>
    <property type="match status" value="1"/>
</dbReference>
<dbReference type="SUPFAM" id="SSF58026">
    <property type="entry name" value="Delta-sleep-inducing peptide immunoreactive peptide"/>
    <property type="match status" value="1"/>
</dbReference>
<keyword evidence="2" id="KW-0175">Coiled coil</keyword>
<proteinExistence type="predicted"/>
<comment type="caution">
    <text evidence="4">The sequence shown here is derived from an EMBL/GenBank/DDBJ whole genome shotgun (WGS) entry which is preliminary data.</text>
</comment>
<dbReference type="OMA" id="HTQRARM"/>
<organism evidence="4 5">
    <name type="scientific">Chiloscyllium punctatum</name>
    <name type="common">Brownbanded bambooshark</name>
    <name type="synonym">Hemiscyllium punctatum</name>
    <dbReference type="NCBI Taxonomy" id="137246"/>
    <lineage>
        <taxon>Eukaryota</taxon>
        <taxon>Metazoa</taxon>
        <taxon>Chordata</taxon>
        <taxon>Craniata</taxon>
        <taxon>Vertebrata</taxon>
        <taxon>Chondrichthyes</taxon>
        <taxon>Elasmobranchii</taxon>
        <taxon>Galeomorphii</taxon>
        <taxon>Galeoidea</taxon>
        <taxon>Orectolobiformes</taxon>
        <taxon>Hemiscylliidae</taxon>
        <taxon>Chiloscyllium</taxon>
    </lineage>
</organism>
<sequence>MNMTFRPPYSPSLFRRRDGASGAGLVAIDTRIEQAMDLVKTHLMFAVQEEVRMLKEQIKELVEKNSNLELENSLLKKLLSPEQLQKLQSQNKYSAPETKVGSRRVS</sequence>
<evidence type="ECO:0000256" key="3">
    <source>
        <dbReference type="SAM" id="MobiDB-lite"/>
    </source>
</evidence>
<evidence type="ECO:0000313" key="4">
    <source>
        <dbReference type="EMBL" id="GCC36570.1"/>
    </source>
</evidence>
<dbReference type="GO" id="GO:0005634">
    <property type="term" value="C:nucleus"/>
    <property type="evidence" value="ECO:0007669"/>
    <property type="project" value="TreeGrafter"/>
</dbReference>
<dbReference type="GO" id="GO:0043066">
    <property type="term" value="P:negative regulation of apoptotic process"/>
    <property type="evidence" value="ECO:0007669"/>
    <property type="project" value="TreeGrafter"/>
</dbReference>